<name>A0ABR9K7T9_9ACTN</name>
<proteinExistence type="predicted"/>
<sequence length="486" mass="49946">MPTSWPEAPRDEPVPTAWPEAPRIEPASGSWPEAPRPSGNAPSRPEPPPARDPLPAWSNLSSPAPWPPRQDPLPGTPAPDPLASSYGSASGTHPGPNQPNGGMPGAQPGFDPLTGDLSASRVRDPLAGVPGLDPMSAPGRPDPLGGPAEHTVALGAHAAQQAAQQQAPPQQAPPQQAPPQQGAPQEAQGEARPGSNLSRDPSDPDHRFVTAGQISGSRTPPPERQQELWDNVFGDEYEGMGDDGPGKPVWLYALAGSVAIALVAALLWAFLAGPLASEPATTAASEPSTSAPAGKPTAKKPSVGRLPRFPGDPSPVTGVLADPDAGISIPRLGGPWKADVRTTMKSTYGYSTRQFAPAGTDAAGKPVVAQIMTGPLPAKLAGSFTSPENLEPVIKAVVVSARKLYFSTPNTAKKTATQALKVGGLPAQLNAYDVTVDGVKTTVVAAAVTTGADVPAIVYMSVPAEHKELLPDVNSVFKQIKVTAAS</sequence>
<evidence type="ECO:0000256" key="2">
    <source>
        <dbReference type="SAM" id="Phobius"/>
    </source>
</evidence>
<dbReference type="EMBL" id="JADBEF010000001">
    <property type="protein sequence ID" value="MBE1557965.1"/>
    <property type="molecule type" value="Genomic_DNA"/>
</dbReference>
<keyword evidence="4" id="KW-1185">Reference proteome</keyword>
<evidence type="ECO:0000256" key="1">
    <source>
        <dbReference type="SAM" id="MobiDB-lite"/>
    </source>
</evidence>
<feature type="region of interest" description="Disordered" evidence="1">
    <location>
        <begin position="1"/>
        <end position="225"/>
    </location>
</feature>
<evidence type="ECO:0000313" key="4">
    <source>
        <dbReference type="Proteomes" id="UP000661607"/>
    </source>
</evidence>
<organism evidence="3 4">
    <name type="scientific">Nonomuraea africana</name>
    <dbReference type="NCBI Taxonomy" id="46171"/>
    <lineage>
        <taxon>Bacteria</taxon>
        <taxon>Bacillati</taxon>
        <taxon>Actinomycetota</taxon>
        <taxon>Actinomycetes</taxon>
        <taxon>Streptosporangiales</taxon>
        <taxon>Streptosporangiaceae</taxon>
        <taxon>Nonomuraea</taxon>
    </lineage>
</organism>
<keyword evidence="2" id="KW-1133">Transmembrane helix</keyword>
<keyword evidence="2" id="KW-0472">Membrane</keyword>
<feature type="compositionally biased region" description="Low complexity" evidence="1">
    <location>
        <begin position="280"/>
        <end position="293"/>
    </location>
</feature>
<protein>
    <submittedName>
        <fullName evidence="3">Uncharacterized protein</fullName>
    </submittedName>
</protein>
<keyword evidence="2" id="KW-0812">Transmembrane</keyword>
<comment type="caution">
    <text evidence="3">The sequence shown here is derived from an EMBL/GenBank/DDBJ whole genome shotgun (WGS) entry which is preliminary data.</text>
</comment>
<gene>
    <name evidence="3" type="ORF">H4W81_000744</name>
</gene>
<feature type="compositionally biased region" description="Pro residues" evidence="1">
    <location>
        <begin position="64"/>
        <end position="80"/>
    </location>
</feature>
<accession>A0ABR9K7T9</accession>
<feature type="compositionally biased region" description="Low complexity" evidence="1">
    <location>
        <begin position="178"/>
        <end position="191"/>
    </location>
</feature>
<dbReference type="RefSeq" id="WP_344820847.1">
    <property type="nucleotide sequence ID" value="NZ_BAAASY010000026.1"/>
</dbReference>
<reference evidence="3 4" key="1">
    <citation type="submission" date="2020-10" db="EMBL/GenBank/DDBJ databases">
        <title>Sequencing the genomes of 1000 actinobacteria strains.</title>
        <authorList>
            <person name="Klenk H.-P."/>
        </authorList>
    </citation>
    <scope>NUCLEOTIDE SEQUENCE [LARGE SCALE GENOMIC DNA]</scope>
    <source>
        <strain evidence="3 4">DSM 43748</strain>
    </source>
</reference>
<feature type="transmembrane region" description="Helical" evidence="2">
    <location>
        <begin position="249"/>
        <end position="271"/>
    </location>
</feature>
<feature type="compositionally biased region" description="Low complexity" evidence="1">
    <location>
        <begin position="158"/>
        <end position="169"/>
    </location>
</feature>
<evidence type="ECO:0000313" key="3">
    <source>
        <dbReference type="EMBL" id="MBE1557965.1"/>
    </source>
</evidence>
<dbReference type="Proteomes" id="UP000661607">
    <property type="component" value="Unassembled WGS sequence"/>
</dbReference>
<feature type="compositionally biased region" description="Low complexity" evidence="1">
    <location>
        <begin position="94"/>
        <end position="109"/>
    </location>
</feature>
<feature type="region of interest" description="Disordered" evidence="1">
    <location>
        <begin position="280"/>
        <end position="317"/>
    </location>
</feature>